<dbReference type="Proteomes" id="UP001183414">
    <property type="component" value="Unassembled WGS sequence"/>
</dbReference>
<feature type="compositionally biased region" description="Pro residues" evidence="1">
    <location>
        <begin position="35"/>
        <end position="45"/>
    </location>
</feature>
<feature type="region of interest" description="Disordered" evidence="1">
    <location>
        <begin position="1"/>
        <end position="57"/>
    </location>
</feature>
<evidence type="ECO:0000313" key="3">
    <source>
        <dbReference type="Proteomes" id="UP001183414"/>
    </source>
</evidence>
<evidence type="ECO:0000313" key="2">
    <source>
        <dbReference type="EMBL" id="MDT0381817.1"/>
    </source>
</evidence>
<comment type="caution">
    <text evidence="2">The sequence shown here is derived from an EMBL/GenBank/DDBJ whole genome shotgun (WGS) entry which is preliminary data.</text>
</comment>
<reference evidence="3" key="1">
    <citation type="submission" date="2023-07" db="EMBL/GenBank/DDBJ databases">
        <title>30 novel species of actinomycetes from the DSMZ collection.</title>
        <authorList>
            <person name="Nouioui I."/>
        </authorList>
    </citation>
    <scope>NUCLEOTIDE SEQUENCE [LARGE SCALE GENOMIC DNA]</scope>
    <source>
        <strain evidence="3">DSM 42041</strain>
    </source>
</reference>
<dbReference type="NCBIfam" id="NF040464">
    <property type="entry name" value="SCO3374_fam"/>
    <property type="match status" value="1"/>
</dbReference>
<sequence length="233" mass="25057">MTASASRTTPPDNRAAAPTGPRPPDPQRAHRPRPPVRSPLFPQPRTPETQWRAPGQSWQPWDWREWWEEARGPTAPGRAPWFELGVCFDALRLPAAAGMPLLARTRSAGPALRAGADMWLLVAEGAAEELPGLLRWLEWGTLPHRAGLAALGAGARMPAPDGGAGRTDGGGSPWEAAVWLRPPRPGRDGRLRLPAVSIGRPSAAGAPDLVRLVDAAATECHRALLRRQPLAFS</sequence>
<organism evidence="2 3">
    <name type="scientific">Streptomyces hazeniae</name>
    <dbReference type="NCBI Taxonomy" id="3075538"/>
    <lineage>
        <taxon>Bacteria</taxon>
        <taxon>Bacillati</taxon>
        <taxon>Actinomycetota</taxon>
        <taxon>Actinomycetes</taxon>
        <taxon>Kitasatosporales</taxon>
        <taxon>Streptomycetaceae</taxon>
        <taxon>Streptomyces</taxon>
    </lineage>
</organism>
<feature type="compositionally biased region" description="Polar residues" evidence="1">
    <location>
        <begin position="1"/>
        <end position="11"/>
    </location>
</feature>
<name>A0ABU2NZ56_9ACTN</name>
<dbReference type="EMBL" id="JAVREQ010000026">
    <property type="protein sequence ID" value="MDT0381817.1"/>
    <property type="molecule type" value="Genomic_DNA"/>
</dbReference>
<dbReference type="InterPro" id="IPR047919">
    <property type="entry name" value="SCO3374-like"/>
</dbReference>
<dbReference type="RefSeq" id="WP_311675472.1">
    <property type="nucleotide sequence ID" value="NZ_JAVREQ010000026.1"/>
</dbReference>
<proteinExistence type="predicted"/>
<evidence type="ECO:0000256" key="1">
    <source>
        <dbReference type="SAM" id="MobiDB-lite"/>
    </source>
</evidence>
<protein>
    <submittedName>
        <fullName evidence="2">SCO3374 family protein</fullName>
    </submittedName>
</protein>
<accession>A0ABU2NZ56</accession>
<keyword evidence="3" id="KW-1185">Reference proteome</keyword>
<gene>
    <name evidence="2" type="ORF">RM572_23940</name>
</gene>